<dbReference type="Gene3D" id="1.10.540.10">
    <property type="entry name" value="Acyl-CoA dehydrogenase/oxidase, N-terminal domain"/>
    <property type="match status" value="1"/>
</dbReference>
<sequence>MDFNYTPAEEQFRMELRAFLAEALPEGWGETVFLPEDEDEQAVFRLDWERKLYEGGWSCIGWPKEYGGRDATLSERAIYAEELARARAPELINIIGQNLAGHTIIHHGTPEQKARFLPGIISSREVWCQGFSEPNAGSDLASIKTRAELKGDKFIVNGQKIWTSFAQHSQWCLALVRTSNEGPRHKGISLLLIDMRSPGITLRPLRQISGENEFNETFFDDVEVPIENLLGPINEGWRITMTTLSYERGPEDALGRQVRIKQELDTLIAKTTELRNDGKRLIDDPLVRQKLGRSIAEVEIIRLNCLRALSRYLAGEDRGSDASILKLFWSEVGVRMSETAMDVLGPLATLNGDDPLAVGSGRWLTSWLQSKAFTIYAGSSEIQRNIIGERVLGLPR</sequence>
<comment type="similarity">
    <text evidence="2 6">Belongs to the acyl-CoA dehydrogenase family.</text>
</comment>
<feature type="domain" description="Acyl-CoA oxidase/dehydrogenase middle" evidence="8">
    <location>
        <begin position="128"/>
        <end position="222"/>
    </location>
</feature>
<name>A0A918UDB8_9SPHN</name>
<dbReference type="GO" id="GO:0050660">
    <property type="term" value="F:flavin adenine dinucleotide binding"/>
    <property type="evidence" value="ECO:0007669"/>
    <property type="project" value="InterPro"/>
</dbReference>
<dbReference type="InterPro" id="IPR037069">
    <property type="entry name" value="AcylCoA_DH/ox_N_sf"/>
</dbReference>
<dbReference type="GO" id="GO:0016627">
    <property type="term" value="F:oxidoreductase activity, acting on the CH-CH group of donors"/>
    <property type="evidence" value="ECO:0007669"/>
    <property type="project" value="InterPro"/>
</dbReference>
<keyword evidence="3 6" id="KW-0285">Flavoprotein</keyword>
<evidence type="ECO:0000313" key="10">
    <source>
        <dbReference type="EMBL" id="GGY95757.1"/>
    </source>
</evidence>
<dbReference type="PANTHER" id="PTHR43292:SF3">
    <property type="entry name" value="ACYL-COA DEHYDROGENASE FADE29"/>
    <property type="match status" value="1"/>
</dbReference>
<dbReference type="Gene3D" id="1.20.140.10">
    <property type="entry name" value="Butyryl-CoA Dehydrogenase, subunit A, domain 3"/>
    <property type="match status" value="1"/>
</dbReference>
<evidence type="ECO:0000256" key="6">
    <source>
        <dbReference type="RuleBase" id="RU362125"/>
    </source>
</evidence>
<evidence type="ECO:0000259" key="8">
    <source>
        <dbReference type="Pfam" id="PF02770"/>
    </source>
</evidence>
<dbReference type="CDD" id="cd01152">
    <property type="entry name" value="ACAD_fadE6_17_26"/>
    <property type="match status" value="1"/>
</dbReference>
<evidence type="ECO:0000256" key="4">
    <source>
        <dbReference type="ARBA" id="ARBA00022827"/>
    </source>
</evidence>
<dbReference type="FunFam" id="2.40.110.10:FF:000011">
    <property type="entry name" value="Acyl-CoA dehydrogenase FadE34"/>
    <property type="match status" value="1"/>
</dbReference>
<dbReference type="EMBL" id="BMZA01000002">
    <property type="protein sequence ID" value="GGY95757.1"/>
    <property type="molecule type" value="Genomic_DNA"/>
</dbReference>
<accession>A0A918UDB8</accession>
<evidence type="ECO:0000256" key="2">
    <source>
        <dbReference type="ARBA" id="ARBA00009347"/>
    </source>
</evidence>
<dbReference type="PANTHER" id="PTHR43292">
    <property type="entry name" value="ACYL-COA DEHYDROGENASE"/>
    <property type="match status" value="1"/>
</dbReference>
<reference evidence="10" key="1">
    <citation type="journal article" date="2014" name="Int. J. Syst. Evol. Microbiol.">
        <title>Complete genome sequence of Corynebacterium casei LMG S-19264T (=DSM 44701T), isolated from a smear-ripened cheese.</title>
        <authorList>
            <consortium name="US DOE Joint Genome Institute (JGI-PGF)"/>
            <person name="Walter F."/>
            <person name="Albersmeier A."/>
            <person name="Kalinowski J."/>
            <person name="Ruckert C."/>
        </authorList>
    </citation>
    <scope>NUCLEOTIDE SEQUENCE</scope>
    <source>
        <strain evidence="10">KCTC 32255</strain>
    </source>
</reference>
<gene>
    <name evidence="10" type="ORF">GCM10011614_08120</name>
</gene>
<dbReference type="SUPFAM" id="SSF47203">
    <property type="entry name" value="Acyl-CoA dehydrogenase C-terminal domain-like"/>
    <property type="match status" value="1"/>
</dbReference>
<evidence type="ECO:0000259" key="9">
    <source>
        <dbReference type="Pfam" id="PF02771"/>
    </source>
</evidence>
<dbReference type="InterPro" id="IPR036250">
    <property type="entry name" value="AcylCo_DH-like_C"/>
</dbReference>
<evidence type="ECO:0000313" key="11">
    <source>
        <dbReference type="Proteomes" id="UP000648075"/>
    </source>
</evidence>
<keyword evidence="11" id="KW-1185">Reference proteome</keyword>
<protein>
    <submittedName>
        <fullName evidence="10">Acyl-CoA dehydrogenase FadE</fullName>
    </submittedName>
</protein>
<dbReference type="RefSeq" id="WP_189619852.1">
    <property type="nucleotide sequence ID" value="NZ_BMZA01000002.1"/>
</dbReference>
<feature type="domain" description="Acyl-CoA dehydrogenase/oxidase C-terminal" evidence="7">
    <location>
        <begin position="234"/>
        <end position="392"/>
    </location>
</feature>
<dbReference type="InterPro" id="IPR013786">
    <property type="entry name" value="AcylCoA_DH/ox_N"/>
</dbReference>
<dbReference type="Gene3D" id="2.40.110.10">
    <property type="entry name" value="Butyryl-CoA Dehydrogenase, subunit A, domain 2"/>
    <property type="match status" value="1"/>
</dbReference>
<keyword evidence="5 6" id="KW-0560">Oxidoreductase</keyword>
<evidence type="ECO:0000256" key="5">
    <source>
        <dbReference type="ARBA" id="ARBA00023002"/>
    </source>
</evidence>
<organism evidence="10 11">
    <name type="scientific">Novosphingobium colocasiae</name>
    <dbReference type="NCBI Taxonomy" id="1256513"/>
    <lineage>
        <taxon>Bacteria</taxon>
        <taxon>Pseudomonadati</taxon>
        <taxon>Pseudomonadota</taxon>
        <taxon>Alphaproteobacteria</taxon>
        <taxon>Sphingomonadales</taxon>
        <taxon>Sphingomonadaceae</taxon>
        <taxon>Novosphingobium</taxon>
    </lineage>
</organism>
<dbReference type="InterPro" id="IPR009075">
    <property type="entry name" value="AcylCo_DH/oxidase_C"/>
</dbReference>
<dbReference type="Pfam" id="PF00441">
    <property type="entry name" value="Acyl-CoA_dh_1"/>
    <property type="match status" value="1"/>
</dbReference>
<dbReference type="Pfam" id="PF02771">
    <property type="entry name" value="Acyl-CoA_dh_N"/>
    <property type="match status" value="1"/>
</dbReference>
<dbReference type="InterPro" id="IPR052161">
    <property type="entry name" value="Mycobact_Acyl-CoA_DH"/>
</dbReference>
<evidence type="ECO:0000259" key="7">
    <source>
        <dbReference type="Pfam" id="PF00441"/>
    </source>
</evidence>
<evidence type="ECO:0000256" key="3">
    <source>
        <dbReference type="ARBA" id="ARBA00022630"/>
    </source>
</evidence>
<feature type="domain" description="Acyl-CoA dehydrogenase/oxidase N-terminal" evidence="9">
    <location>
        <begin position="6"/>
        <end position="122"/>
    </location>
</feature>
<dbReference type="SUPFAM" id="SSF56645">
    <property type="entry name" value="Acyl-CoA dehydrogenase NM domain-like"/>
    <property type="match status" value="1"/>
</dbReference>
<evidence type="ECO:0000256" key="1">
    <source>
        <dbReference type="ARBA" id="ARBA00001974"/>
    </source>
</evidence>
<keyword evidence="4 6" id="KW-0274">FAD</keyword>
<dbReference type="GO" id="GO:0005886">
    <property type="term" value="C:plasma membrane"/>
    <property type="evidence" value="ECO:0007669"/>
    <property type="project" value="TreeGrafter"/>
</dbReference>
<comment type="caution">
    <text evidence="10">The sequence shown here is derived from an EMBL/GenBank/DDBJ whole genome shotgun (WGS) entry which is preliminary data.</text>
</comment>
<dbReference type="InterPro" id="IPR009100">
    <property type="entry name" value="AcylCoA_DH/oxidase_NM_dom_sf"/>
</dbReference>
<reference evidence="10" key="2">
    <citation type="submission" date="2020-09" db="EMBL/GenBank/DDBJ databases">
        <authorList>
            <person name="Sun Q."/>
            <person name="Kim S."/>
        </authorList>
    </citation>
    <scope>NUCLEOTIDE SEQUENCE</scope>
    <source>
        <strain evidence="10">KCTC 32255</strain>
    </source>
</reference>
<dbReference type="InterPro" id="IPR046373">
    <property type="entry name" value="Acyl-CoA_Oxase/DH_mid-dom_sf"/>
</dbReference>
<dbReference type="InterPro" id="IPR006091">
    <property type="entry name" value="Acyl-CoA_Oxase/DH_mid-dom"/>
</dbReference>
<dbReference type="Proteomes" id="UP000648075">
    <property type="component" value="Unassembled WGS sequence"/>
</dbReference>
<comment type="cofactor">
    <cofactor evidence="1 6">
        <name>FAD</name>
        <dbReference type="ChEBI" id="CHEBI:57692"/>
    </cofactor>
</comment>
<dbReference type="Pfam" id="PF02770">
    <property type="entry name" value="Acyl-CoA_dh_M"/>
    <property type="match status" value="1"/>
</dbReference>
<dbReference type="AlphaFoldDB" id="A0A918UDB8"/>
<proteinExistence type="inferred from homology"/>